<dbReference type="InterPro" id="IPR009057">
    <property type="entry name" value="Homeodomain-like_sf"/>
</dbReference>
<accession>A0A679JP98</accession>
<dbReference type="InterPro" id="IPR029062">
    <property type="entry name" value="Class_I_gatase-like"/>
</dbReference>
<proteinExistence type="predicted"/>
<dbReference type="PANTHER" id="PTHR43130:SF3">
    <property type="entry name" value="HTH-TYPE TRANSCRIPTIONAL REGULATOR RV1931C"/>
    <property type="match status" value="1"/>
</dbReference>
<dbReference type="InterPro" id="IPR002818">
    <property type="entry name" value="DJ-1/PfpI"/>
</dbReference>
<protein>
    <submittedName>
        <fullName evidence="5">HTH-type transcriptional regulator CdhR</fullName>
    </submittedName>
</protein>
<dbReference type="CDD" id="cd03137">
    <property type="entry name" value="GATase1_AraC_1"/>
    <property type="match status" value="1"/>
</dbReference>
<dbReference type="Pfam" id="PF01965">
    <property type="entry name" value="DJ-1_PfpI"/>
    <property type="match status" value="1"/>
</dbReference>
<dbReference type="PANTHER" id="PTHR43130">
    <property type="entry name" value="ARAC-FAMILY TRANSCRIPTIONAL REGULATOR"/>
    <property type="match status" value="1"/>
</dbReference>
<dbReference type="Gene3D" id="3.40.50.880">
    <property type="match status" value="1"/>
</dbReference>
<dbReference type="InterPro" id="IPR052158">
    <property type="entry name" value="INH-QAR"/>
</dbReference>
<dbReference type="PROSITE" id="PS01124">
    <property type="entry name" value="HTH_ARAC_FAMILY_2"/>
    <property type="match status" value="1"/>
</dbReference>
<organism evidence="5">
    <name type="scientific">Variovorax paradoxus</name>
    <dbReference type="NCBI Taxonomy" id="34073"/>
    <lineage>
        <taxon>Bacteria</taxon>
        <taxon>Pseudomonadati</taxon>
        <taxon>Pseudomonadota</taxon>
        <taxon>Betaproteobacteria</taxon>
        <taxon>Burkholderiales</taxon>
        <taxon>Comamonadaceae</taxon>
        <taxon>Variovorax</taxon>
    </lineage>
</organism>
<keyword evidence="2" id="KW-0804">Transcription</keyword>
<evidence type="ECO:0000256" key="3">
    <source>
        <dbReference type="SAM" id="MobiDB-lite"/>
    </source>
</evidence>
<keyword evidence="1" id="KW-0805">Transcription regulation</keyword>
<dbReference type="EMBL" id="LR743508">
    <property type="protein sequence ID" value="CAA2109147.1"/>
    <property type="molecule type" value="Genomic_DNA"/>
</dbReference>
<dbReference type="GO" id="GO:0043565">
    <property type="term" value="F:sequence-specific DNA binding"/>
    <property type="evidence" value="ECO:0007669"/>
    <property type="project" value="InterPro"/>
</dbReference>
<reference evidence="5" key="1">
    <citation type="submission" date="2019-12" db="EMBL/GenBank/DDBJ databases">
        <authorList>
            <person name="Cremers G."/>
        </authorList>
    </citation>
    <scope>NUCLEOTIDE SEQUENCE</scope>
    <source>
        <strain evidence="5">Vvax</strain>
    </source>
</reference>
<dbReference type="SMART" id="SM00342">
    <property type="entry name" value="HTH_ARAC"/>
    <property type="match status" value="1"/>
</dbReference>
<evidence type="ECO:0000313" key="5">
    <source>
        <dbReference type="EMBL" id="CAA2109147.1"/>
    </source>
</evidence>
<evidence type="ECO:0000259" key="4">
    <source>
        <dbReference type="PROSITE" id="PS01124"/>
    </source>
</evidence>
<dbReference type="GO" id="GO:0003700">
    <property type="term" value="F:DNA-binding transcription factor activity"/>
    <property type="evidence" value="ECO:0007669"/>
    <property type="project" value="InterPro"/>
</dbReference>
<sequence length="318" mass="34826">MKRIGLIVFPGFQVLELAVIAAFELANIHAGKPVYQVELLSEEGGMVRSSSGVSADTRRFGTARFDTLLMTGALTLLPTSEKVRRYLRTSLRRARRVASICTGAFGLAEAGLLDGRRATTHWAFAQELQQRHPAVKVQPDRIFTNDGPVWTSAGMTAGIDLVLALVEEDLGVETARYVARKLVVYHRRAGGQSQYSTLLELQPRSDRIQQALLHARANLRDTLSVEELAEVAHLSPRQFSRAFKADTGQSPAQAVESLRVEAARALIDEGNLALGVVARETGFGDPERMRRAFLRTMGQPPQSVRRTARQQAGALATA</sequence>
<evidence type="ECO:0000256" key="2">
    <source>
        <dbReference type="ARBA" id="ARBA00023163"/>
    </source>
</evidence>
<name>A0A679JP98_VARPD</name>
<dbReference type="SUPFAM" id="SSF46689">
    <property type="entry name" value="Homeodomain-like"/>
    <property type="match status" value="2"/>
</dbReference>
<gene>
    <name evidence="5" type="primary">cdhR_6</name>
    <name evidence="5" type="ORF">VVAX_05418</name>
</gene>
<dbReference type="Pfam" id="PF12833">
    <property type="entry name" value="HTH_18"/>
    <property type="match status" value="1"/>
</dbReference>
<dbReference type="RefSeq" id="WP_339093094.1">
    <property type="nucleotide sequence ID" value="NZ_LR743508.1"/>
</dbReference>
<dbReference type="SUPFAM" id="SSF52317">
    <property type="entry name" value="Class I glutamine amidotransferase-like"/>
    <property type="match status" value="1"/>
</dbReference>
<dbReference type="Gene3D" id="1.10.10.60">
    <property type="entry name" value="Homeodomain-like"/>
    <property type="match status" value="1"/>
</dbReference>
<dbReference type="InterPro" id="IPR018060">
    <property type="entry name" value="HTH_AraC"/>
</dbReference>
<evidence type="ECO:0000256" key="1">
    <source>
        <dbReference type="ARBA" id="ARBA00023015"/>
    </source>
</evidence>
<feature type="domain" description="HTH araC/xylS-type" evidence="4">
    <location>
        <begin position="209"/>
        <end position="307"/>
    </location>
</feature>
<feature type="region of interest" description="Disordered" evidence="3">
    <location>
        <begin position="298"/>
        <end position="318"/>
    </location>
</feature>
<dbReference type="AlphaFoldDB" id="A0A679JP98"/>